<feature type="region of interest" description="Disordered" evidence="3">
    <location>
        <begin position="339"/>
        <end position="360"/>
    </location>
</feature>
<dbReference type="SUPFAM" id="SSF51445">
    <property type="entry name" value="(Trans)glycosidases"/>
    <property type="match status" value="1"/>
</dbReference>
<reference evidence="4 5" key="1">
    <citation type="submission" date="2016-09" db="EMBL/GenBank/DDBJ databases">
        <title>Extensive genetic diversity and differential bi-allelic expression allows diatom success in the polar Southern Ocean.</title>
        <authorList>
            <consortium name="DOE Joint Genome Institute"/>
            <person name="Mock T."/>
            <person name="Otillar R.P."/>
            <person name="Strauss J."/>
            <person name="Dupont C."/>
            <person name="Frickenhaus S."/>
            <person name="Maumus F."/>
            <person name="Mcmullan M."/>
            <person name="Sanges R."/>
            <person name="Schmutz J."/>
            <person name="Toseland A."/>
            <person name="Valas R."/>
            <person name="Veluchamy A."/>
            <person name="Ward B.J."/>
            <person name="Allen A."/>
            <person name="Barry K."/>
            <person name="Falciatore A."/>
            <person name="Ferrante M."/>
            <person name="Fortunato A.E."/>
            <person name="Gloeckner G."/>
            <person name="Gruber A."/>
            <person name="Hipkin R."/>
            <person name="Janech M."/>
            <person name="Kroth P."/>
            <person name="Leese F."/>
            <person name="Lindquist E."/>
            <person name="Lyon B.R."/>
            <person name="Martin J."/>
            <person name="Mayer C."/>
            <person name="Parker M."/>
            <person name="Quesneville H."/>
            <person name="Raymond J."/>
            <person name="Uhlig C."/>
            <person name="Valentin K.U."/>
            <person name="Worden A.Z."/>
            <person name="Armbrust E.V."/>
            <person name="Bowler C."/>
            <person name="Green B."/>
            <person name="Moulton V."/>
            <person name="Van Oosterhout C."/>
            <person name="Grigoriev I."/>
        </authorList>
    </citation>
    <scope>NUCLEOTIDE SEQUENCE [LARGE SCALE GENOMIC DNA]</scope>
    <source>
        <strain evidence="4 5">CCMP1102</strain>
    </source>
</reference>
<proteinExistence type="inferred from homology"/>
<dbReference type="Proteomes" id="UP000095751">
    <property type="component" value="Unassembled WGS sequence"/>
</dbReference>
<dbReference type="InterPro" id="IPR008811">
    <property type="entry name" value="Glycosyl_hydrolases_36"/>
</dbReference>
<feature type="compositionally biased region" description="Acidic residues" evidence="3">
    <location>
        <begin position="343"/>
        <end position="352"/>
    </location>
</feature>
<evidence type="ECO:0000313" key="5">
    <source>
        <dbReference type="Proteomes" id="UP000095751"/>
    </source>
</evidence>
<evidence type="ECO:0000256" key="2">
    <source>
        <dbReference type="ARBA" id="ARBA00023277"/>
    </source>
</evidence>
<dbReference type="OrthoDB" id="203357at2759"/>
<dbReference type="InParanoid" id="A0A1E7F7R8"/>
<comment type="similarity">
    <text evidence="1">Belongs to the glycosyl hydrolases 36 family.</text>
</comment>
<evidence type="ECO:0000256" key="1">
    <source>
        <dbReference type="ARBA" id="ARBA00007240"/>
    </source>
</evidence>
<dbReference type="Pfam" id="PF05691">
    <property type="entry name" value="Raffinose_syn"/>
    <property type="match status" value="1"/>
</dbReference>
<name>A0A1E7F7R8_9STRA</name>
<dbReference type="AlphaFoldDB" id="A0A1E7F7R8"/>
<dbReference type="PANTHER" id="PTHR31268">
    <property type="match status" value="1"/>
</dbReference>
<dbReference type="EMBL" id="KV784360">
    <property type="protein sequence ID" value="OEU14197.1"/>
    <property type="molecule type" value="Genomic_DNA"/>
</dbReference>
<evidence type="ECO:0000313" key="4">
    <source>
        <dbReference type="EMBL" id="OEU14197.1"/>
    </source>
</evidence>
<evidence type="ECO:0000256" key="3">
    <source>
        <dbReference type="SAM" id="MobiDB-lite"/>
    </source>
</evidence>
<protein>
    <submittedName>
        <fullName evidence="4">Uncharacterized protein</fullName>
    </submittedName>
</protein>
<sequence>MSSDNDDGGGVPIAKLYTQAMEESVSKRFATSSGEAIECINCMCHSTENLYRYKTTSIARASDDFYPARPESHSVHLVNVAYNTLFVGEICLPDWDMFQSKHKSSELHAAARAIGGCPVYVSDKPGNHDIELLKKLVLPTGQILRAQLPGRPTRDCIFTDVGRDGISALKVWNINNRVDNGNDENDGGVIGAFNVQGVSWNFDTNENEILNASPPDVIASIKPYDVDSFRRNIHQGPFVIWSHRTKSLQVLPTGDSTIETVLSQNEWEIFTIQPVQQNKKSDIHWAPIGLGHMLNSGGALTDVGTLRTIDDVITKADISCRGPGTFVSYCQPRPFQVIIHHDDDDDDDDDDTNGSSDDHHQLDFRYNKINGLLEFDLPPEKNEKGAAHHVTVVWEQ</sequence>
<accession>A0A1E7F7R8</accession>
<keyword evidence="5" id="KW-1185">Reference proteome</keyword>
<dbReference type="KEGG" id="fcy:FRACYDRAFT_269546"/>
<dbReference type="InterPro" id="IPR017853">
    <property type="entry name" value="GH"/>
</dbReference>
<organism evidence="4 5">
    <name type="scientific">Fragilariopsis cylindrus CCMP1102</name>
    <dbReference type="NCBI Taxonomy" id="635003"/>
    <lineage>
        <taxon>Eukaryota</taxon>
        <taxon>Sar</taxon>
        <taxon>Stramenopiles</taxon>
        <taxon>Ochrophyta</taxon>
        <taxon>Bacillariophyta</taxon>
        <taxon>Bacillariophyceae</taxon>
        <taxon>Bacillariophycidae</taxon>
        <taxon>Bacillariales</taxon>
        <taxon>Bacillariaceae</taxon>
        <taxon>Fragilariopsis</taxon>
    </lineage>
</organism>
<gene>
    <name evidence="4" type="ORF">FRACYDRAFT_269546</name>
</gene>
<keyword evidence="2" id="KW-0119">Carbohydrate metabolism</keyword>
<dbReference type="PANTHER" id="PTHR31268:SF32">
    <property type="entry name" value="GALACTINOL--SUCROSE GALACTOSYLTRANSFERASE 2-RELATED"/>
    <property type="match status" value="1"/>
</dbReference>